<dbReference type="PROSITE" id="PS00216">
    <property type="entry name" value="SUGAR_TRANSPORT_1"/>
    <property type="match status" value="1"/>
</dbReference>
<evidence type="ECO:0000256" key="1">
    <source>
        <dbReference type="ARBA" id="ARBA00004651"/>
    </source>
</evidence>
<dbReference type="FunFam" id="1.20.1250.20:FF:000055">
    <property type="entry name" value="Facilitated trehalose transporter Tret1-2 homolog"/>
    <property type="match status" value="1"/>
</dbReference>
<dbReference type="RefSeq" id="XP_017878262.1">
    <property type="nucleotide sequence ID" value="XM_018022773.2"/>
</dbReference>
<feature type="transmembrane region" description="Helical" evidence="9">
    <location>
        <begin position="105"/>
        <end position="126"/>
    </location>
</feature>
<sequence>MPEQHLGISQQTLVSNNGDQALSAKKWPQYTASLASTLGALAAGMVLAWSSSAGDKGIELQKVYGVPVSEEEFSWIGSISTLGAGAICIPIGILADFIGRKTSMLLMVVFFSVGWLLIIFADSVAMFCIGRFITGLSSGAFCVAAPMYAAEIAEKEIRGTLGAFFQLLLTVGILLSYILGNYVDIRELSIISAVVPLIFFAIFVFMPESPIYYLKKGDEDSARKSLIRLRGAHYDADGELQAHKNAMEEDSKNMAPFWTVAKSRATIKAFIIAYGLMLFQQLSGVNAVIFYTSSIFGKAGSSLSSGSSTMIVGAMQVVAAFVSSLVVDRAGRKILLLVSIIFMCLSSCTLGVYFYLDDHAERATVDSITWLPLVSVCVFIIMFNMGFGPVPWTMVGELFAPEVKSVVAGSACLFNWLLAFIVTKFFSNLSTGMGLGPTFWLFSGICLIGCAFVGILVPETKGKSLEQIQRELNGL</sequence>
<feature type="transmembrane region" description="Helical" evidence="9">
    <location>
        <begin position="73"/>
        <end position="98"/>
    </location>
</feature>
<evidence type="ECO:0000256" key="4">
    <source>
        <dbReference type="ARBA" id="ARBA00022989"/>
    </source>
</evidence>
<evidence type="ECO:0000313" key="12">
    <source>
        <dbReference type="RefSeq" id="XP_017878262.1"/>
    </source>
</evidence>
<name>A0AAJ7IWP1_9HYME</name>
<reference evidence="12" key="1">
    <citation type="submission" date="2025-08" db="UniProtKB">
        <authorList>
            <consortium name="RefSeq"/>
        </authorList>
    </citation>
    <scope>IDENTIFICATION</scope>
    <source>
        <tissue evidence="12">Whole body</tissue>
    </source>
</reference>
<keyword evidence="3 9" id="KW-0812">Transmembrane</keyword>
<dbReference type="InterPro" id="IPR050549">
    <property type="entry name" value="MFS_Trehalose_Transporter"/>
</dbReference>
<dbReference type="InterPro" id="IPR005828">
    <property type="entry name" value="MFS_sugar_transport-like"/>
</dbReference>
<keyword evidence="5 9" id="KW-0472">Membrane</keyword>
<comment type="similarity">
    <text evidence="7">Belongs to the major facilitator superfamily. Sugar transporter (TC 2.A.1.1) family. Trehalose transporter subfamily.</text>
</comment>
<dbReference type="PANTHER" id="PTHR48021:SF1">
    <property type="entry name" value="GH07001P-RELATED"/>
    <property type="match status" value="1"/>
</dbReference>
<dbReference type="PROSITE" id="PS00217">
    <property type="entry name" value="SUGAR_TRANSPORT_2"/>
    <property type="match status" value="1"/>
</dbReference>
<keyword evidence="2" id="KW-1003">Cell membrane</keyword>
<feature type="transmembrane region" description="Helical" evidence="9">
    <location>
        <begin position="132"/>
        <end position="149"/>
    </location>
</feature>
<evidence type="ECO:0000313" key="11">
    <source>
        <dbReference type="Proteomes" id="UP000694925"/>
    </source>
</evidence>
<organism evidence="11 12">
    <name type="scientific">Ceratina calcarata</name>
    <dbReference type="NCBI Taxonomy" id="156304"/>
    <lineage>
        <taxon>Eukaryota</taxon>
        <taxon>Metazoa</taxon>
        <taxon>Ecdysozoa</taxon>
        <taxon>Arthropoda</taxon>
        <taxon>Hexapoda</taxon>
        <taxon>Insecta</taxon>
        <taxon>Pterygota</taxon>
        <taxon>Neoptera</taxon>
        <taxon>Endopterygota</taxon>
        <taxon>Hymenoptera</taxon>
        <taxon>Apocrita</taxon>
        <taxon>Aculeata</taxon>
        <taxon>Apoidea</taxon>
        <taxon>Anthophila</taxon>
        <taxon>Apidae</taxon>
        <taxon>Ceratina</taxon>
        <taxon>Zadontomerus</taxon>
    </lineage>
</organism>
<feature type="domain" description="Major facilitator superfamily (MFS) profile" evidence="10">
    <location>
        <begin position="28"/>
        <end position="461"/>
    </location>
</feature>
<evidence type="ECO:0000256" key="6">
    <source>
        <dbReference type="ARBA" id="ARBA00023180"/>
    </source>
</evidence>
<evidence type="ECO:0000256" key="9">
    <source>
        <dbReference type="SAM" id="Phobius"/>
    </source>
</evidence>
<dbReference type="Pfam" id="PF00083">
    <property type="entry name" value="Sugar_tr"/>
    <property type="match status" value="1"/>
</dbReference>
<proteinExistence type="inferred from homology"/>
<accession>A0AAJ7IWP1</accession>
<dbReference type="InterPro" id="IPR020846">
    <property type="entry name" value="MFS_dom"/>
</dbReference>
<dbReference type="AlphaFoldDB" id="A0AAJ7IWP1"/>
<dbReference type="SUPFAM" id="SSF103473">
    <property type="entry name" value="MFS general substrate transporter"/>
    <property type="match status" value="1"/>
</dbReference>
<protein>
    <submittedName>
        <fullName evidence="12">Facilitated trehalose transporter Tret1-like</fullName>
    </submittedName>
</protein>
<keyword evidence="8" id="KW-0813">Transport</keyword>
<feature type="transmembrane region" description="Helical" evidence="9">
    <location>
        <begin position="271"/>
        <end position="296"/>
    </location>
</feature>
<evidence type="ECO:0000259" key="10">
    <source>
        <dbReference type="PROSITE" id="PS50850"/>
    </source>
</evidence>
<evidence type="ECO:0000256" key="3">
    <source>
        <dbReference type="ARBA" id="ARBA00022692"/>
    </source>
</evidence>
<evidence type="ECO:0000256" key="2">
    <source>
        <dbReference type="ARBA" id="ARBA00022475"/>
    </source>
</evidence>
<evidence type="ECO:0000256" key="7">
    <source>
        <dbReference type="ARBA" id="ARBA00024348"/>
    </source>
</evidence>
<dbReference type="GO" id="GO:0005886">
    <property type="term" value="C:plasma membrane"/>
    <property type="evidence" value="ECO:0007669"/>
    <property type="project" value="UniProtKB-SubCell"/>
</dbReference>
<keyword evidence="6" id="KW-0325">Glycoprotein</keyword>
<dbReference type="NCBIfam" id="TIGR00879">
    <property type="entry name" value="SP"/>
    <property type="match status" value="1"/>
</dbReference>
<dbReference type="PANTHER" id="PTHR48021">
    <property type="match status" value="1"/>
</dbReference>
<dbReference type="GeneID" id="108623915"/>
<comment type="subcellular location">
    <subcellularLocation>
        <location evidence="1">Cell membrane</location>
        <topology evidence="1">Multi-pass membrane protein</topology>
    </subcellularLocation>
</comment>
<gene>
    <name evidence="12" type="primary">LOC108623915</name>
</gene>
<feature type="transmembrane region" description="Helical" evidence="9">
    <location>
        <begin position="308"/>
        <end position="327"/>
    </location>
</feature>
<feature type="transmembrane region" description="Helical" evidence="9">
    <location>
        <begin position="161"/>
        <end position="182"/>
    </location>
</feature>
<feature type="transmembrane region" description="Helical" evidence="9">
    <location>
        <begin position="188"/>
        <end position="206"/>
    </location>
</feature>
<dbReference type="Gene3D" id="1.20.1250.20">
    <property type="entry name" value="MFS general substrate transporter like domains"/>
    <property type="match status" value="1"/>
</dbReference>
<evidence type="ECO:0000256" key="5">
    <source>
        <dbReference type="ARBA" id="ARBA00023136"/>
    </source>
</evidence>
<dbReference type="GO" id="GO:0051119">
    <property type="term" value="F:sugar transmembrane transporter activity"/>
    <property type="evidence" value="ECO:0007669"/>
    <property type="project" value="InterPro"/>
</dbReference>
<dbReference type="Proteomes" id="UP000694925">
    <property type="component" value="Unplaced"/>
</dbReference>
<dbReference type="CDD" id="cd17358">
    <property type="entry name" value="MFS_GLUT6_8_Class3_like"/>
    <property type="match status" value="1"/>
</dbReference>
<feature type="transmembrane region" description="Helical" evidence="9">
    <location>
        <begin position="30"/>
        <end position="53"/>
    </location>
</feature>
<feature type="transmembrane region" description="Helical" evidence="9">
    <location>
        <begin position="438"/>
        <end position="457"/>
    </location>
</feature>
<dbReference type="InterPro" id="IPR003663">
    <property type="entry name" value="Sugar/inositol_transpt"/>
</dbReference>
<dbReference type="InterPro" id="IPR036259">
    <property type="entry name" value="MFS_trans_sf"/>
</dbReference>
<keyword evidence="11" id="KW-1185">Reference proteome</keyword>
<evidence type="ECO:0000256" key="8">
    <source>
        <dbReference type="RuleBase" id="RU003346"/>
    </source>
</evidence>
<keyword evidence="4 9" id="KW-1133">Transmembrane helix</keyword>
<feature type="transmembrane region" description="Helical" evidence="9">
    <location>
        <begin position="334"/>
        <end position="356"/>
    </location>
</feature>
<dbReference type="PROSITE" id="PS50850">
    <property type="entry name" value="MFS"/>
    <property type="match status" value="1"/>
</dbReference>
<feature type="transmembrane region" description="Helical" evidence="9">
    <location>
        <begin position="368"/>
        <end position="394"/>
    </location>
</feature>
<dbReference type="InterPro" id="IPR005829">
    <property type="entry name" value="Sugar_transporter_CS"/>
</dbReference>
<dbReference type="KEGG" id="ccal:108623915"/>
<dbReference type="PRINTS" id="PR00171">
    <property type="entry name" value="SUGRTRNSPORT"/>
</dbReference>
<feature type="transmembrane region" description="Helical" evidence="9">
    <location>
        <begin position="406"/>
        <end position="426"/>
    </location>
</feature>
<dbReference type="InterPro" id="IPR044775">
    <property type="entry name" value="MFS_ERD6/Tret1-like"/>
</dbReference>